<evidence type="ECO:0000256" key="1">
    <source>
        <dbReference type="SAM" id="MobiDB-lite"/>
    </source>
</evidence>
<evidence type="ECO:0000313" key="4">
    <source>
        <dbReference type="Proteomes" id="UP001160334"/>
    </source>
</evidence>
<feature type="domain" description="Resolvase/invertase-type recombinase catalytic" evidence="2">
    <location>
        <begin position="1"/>
        <end position="79"/>
    </location>
</feature>
<dbReference type="RefSeq" id="WP_280764071.1">
    <property type="nucleotide sequence ID" value="NZ_JARXVC010000030.1"/>
</dbReference>
<dbReference type="InterPro" id="IPR036162">
    <property type="entry name" value="Resolvase-like_N_sf"/>
</dbReference>
<dbReference type="PROSITE" id="PS51736">
    <property type="entry name" value="RECOMBINASES_3"/>
    <property type="match status" value="1"/>
</dbReference>
<gene>
    <name evidence="3" type="ORF">M2280_006162</name>
</gene>
<organism evidence="3 4">
    <name type="scientific">Prescottella agglutinans</name>
    <dbReference type="NCBI Taxonomy" id="1644129"/>
    <lineage>
        <taxon>Bacteria</taxon>
        <taxon>Bacillati</taxon>
        <taxon>Actinomycetota</taxon>
        <taxon>Actinomycetes</taxon>
        <taxon>Mycobacteriales</taxon>
        <taxon>Nocardiaceae</taxon>
        <taxon>Prescottella</taxon>
    </lineage>
</organism>
<protein>
    <recommendedName>
        <fullName evidence="2">Resolvase/invertase-type recombinase catalytic domain-containing protein</fullName>
    </recommendedName>
</protein>
<comment type="caution">
    <text evidence="3">The sequence shown here is derived from an EMBL/GenBank/DDBJ whole genome shotgun (WGS) entry which is preliminary data.</text>
</comment>
<name>A0ABT6MKP5_9NOCA</name>
<dbReference type="Proteomes" id="UP001160334">
    <property type="component" value="Unassembled WGS sequence"/>
</dbReference>
<evidence type="ECO:0000259" key="2">
    <source>
        <dbReference type="PROSITE" id="PS51736"/>
    </source>
</evidence>
<accession>A0ABT6MKP5</accession>
<sequence>MWRLDRLGRSLPHPLQVVTDLEERGIGFRSVTEAIDTTTAGAKLIFSIFGAIAEFERNRIRETDLGRPRRGPGSGRVGERPPKVTPEQAQIGETHARQRNNSAQDRRRPRRWEDDAAPAPQVNWTSRSGTGQAVVDSTADTTANRSSARGGVSYGTNL</sequence>
<proteinExistence type="predicted"/>
<feature type="compositionally biased region" description="Polar residues" evidence="1">
    <location>
        <begin position="138"/>
        <end position="147"/>
    </location>
</feature>
<dbReference type="InterPro" id="IPR006119">
    <property type="entry name" value="Resolv_N"/>
</dbReference>
<dbReference type="CDD" id="cd03768">
    <property type="entry name" value="SR_ResInv"/>
    <property type="match status" value="1"/>
</dbReference>
<dbReference type="Pfam" id="PF00239">
    <property type="entry name" value="Resolvase"/>
    <property type="match status" value="1"/>
</dbReference>
<dbReference type="SUPFAM" id="SSF53041">
    <property type="entry name" value="Resolvase-like"/>
    <property type="match status" value="1"/>
</dbReference>
<reference evidence="3 4" key="1">
    <citation type="submission" date="2023-04" db="EMBL/GenBank/DDBJ databases">
        <title>Forest soil microbial communities from Buena Vista Peninsula, Colon Province, Panama.</title>
        <authorList>
            <person name="Bouskill N."/>
        </authorList>
    </citation>
    <scope>NUCLEOTIDE SEQUENCE [LARGE SCALE GENOMIC DNA]</scope>
    <source>
        <strain evidence="3 4">CFH S0262</strain>
    </source>
</reference>
<dbReference type="EMBL" id="JARXVC010000030">
    <property type="protein sequence ID" value="MDH6284898.1"/>
    <property type="molecule type" value="Genomic_DNA"/>
</dbReference>
<feature type="compositionally biased region" description="Polar residues" evidence="1">
    <location>
        <begin position="122"/>
        <end position="131"/>
    </location>
</feature>
<keyword evidence="4" id="KW-1185">Reference proteome</keyword>
<feature type="region of interest" description="Disordered" evidence="1">
    <location>
        <begin position="59"/>
        <end position="158"/>
    </location>
</feature>
<dbReference type="Gene3D" id="3.40.50.1390">
    <property type="entry name" value="Resolvase, N-terminal catalytic domain"/>
    <property type="match status" value="1"/>
</dbReference>
<evidence type="ECO:0000313" key="3">
    <source>
        <dbReference type="EMBL" id="MDH6284898.1"/>
    </source>
</evidence>